<proteinExistence type="predicted"/>
<name>A0A6J4S217_9SPHN</name>
<dbReference type="AlphaFoldDB" id="A0A6J4S217"/>
<gene>
    <name evidence="2" type="ORF">AVDCRST_MAG39-156</name>
</gene>
<feature type="non-terminal residue" evidence="2">
    <location>
        <position position="1"/>
    </location>
</feature>
<feature type="compositionally biased region" description="Basic and acidic residues" evidence="1">
    <location>
        <begin position="17"/>
        <end position="36"/>
    </location>
</feature>
<feature type="compositionally biased region" description="Low complexity" evidence="1">
    <location>
        <begin position="1"/>
        <end position="10"/>
    </location>
</feature>
<accession>A0A6J4S217</accession>
<dbReference type="EMBL" id="CADCVW010000010">
    <property type="protein sequence ID" value="CAA9480967.1"/>
    <property type="molecule type" value="Genomic_DNA"/>
</dbReference>
<feature type="non-terminal residue" evidence="2">
    <location>
        <position position="173"/>
    </location>
</feature>
<feature type="region of interest" description="Disordered" evidence="1">
    <location>
        <begin position="1"/>
        <end position="173"/>
    </location>
</feature>
<feature type="compositionally biased region" description="Low complexity" evidence="1">
    <location>
        <begin position="85"/>
        <end position="102"/>
    </location>
</feature>
<evidence type="ECO:0000313" key="2">
    <source>
        <dbReference type="EMBL" id="CAA9480967.1"/>
    </source>
</evidence>
<protein>
    <submittedName>
        <fullName evidence="2">Ribosome recycling factor</fullName>
    </submittedName>
</protein>
<reference evidence="2" key="1">
    <citation type="submission" date="2020-02" db="EMBL/GenBank/DDBJ databases">
        <authorList>
            <person name="Meier V. D."/>
        </authorList>
    </citation>
    <scope>NUCLEOTIDE SEQUENCE</scope>
    <source>
        <strain evidence="2">AVDCRST_MAG39</strain>
    </source>
</reference>
<organism evidence="2">
    <name type="scientific">uncultured Sphingomonadaceae bacterium</name>
    <dbReference type="NCBI Taxonomy" id="169976"/>
    <lineage>
        <taxon>Bacteria</taxon>
        <taxon>Pseudomonadati</taxon>
        <taxon>Pseudomonadota</taxon>
        <taxon>Alphaproteobacteria</taxon>
        <taxon>Sphingomonadales</taxon>
        <taxon>Sphingomonadaceae</taxon>
        <taxon>environmental samples</taxon>
    </lineage>
</organism>
<sequence>ERRGGRAQARPPGPAHRPGERHPARSGERRGLRRADAAQPVGDRVRAGAAAHLRPGLGPLQRRPRRQGDPRGGARPQPDRRRADAAAADPRLDAGAAQGARQARLHLCGEGARGGAQRAPRRHGRAQGGREEGRDRRGRAQAARGRRAEAHGRNDRRHRQGGVGQGKGNPRPV</sequence>
<evidence type="ECO:0000256" key="1">
    <source>
        <dbReference type="SAM" id="MobiDB-lite"/>
    </source>
</evidence>